<dbReference type="PANTHER" id="PTHR37216:SF1">
    <property type="entry name" value="EXPRESSED PROTEIN"/>
    <property type="match status" value="1"/>
</dbReference>
<evidence type="ECO:0000313" key="3">
    <source>
        <dbReference type="Proteomes" id="UP000264353"/>
    </source>
</evidence>
<name>A0A397Z6D3_BRACM</name>
<dbReference type="Pfam" id="PF25284">
    <property type="entry name" value="DUF7874"/>
    <property type="match status" value="1"/>
</dbReference>
<dbReference type="InterPro" id="IPR057196">
    <property type="entry name" value="DUF7874"/>
</dbReference>
<dbReference type="EMBL" id="CM010632">
    <property type="protein sequence ID" value="RID61031.1"/>
    <property type="molecule type" value="Genomic_DNA"/>
</dbReference>
<dbReference type="Proteomes" id="UP000264353">
    <property type="component" value="Chromosome A5"/>
</dbReference>
<dbReference type="AlphaFoldDB" id="A0A397Z6D3"/>
<organism evidence="2 3">
    <name type="scientific">Brassica campestris</name>
    <name type="common">Field mustard</name>
    <dbReference type="NCBI Taxonomy" id="3711"/>
    <lineage>
        <taxon>Eukaryota</taxon>
        <taxon>Viridiplantae</taxon>
        <taxon>Streptophyta</taxon>
        <taxon>Embryophyta</taxon>
        <taxon>Tracheophyta</taxon>
        <taxon>Spermatophyta</taxon>
        <taxon>Magnoliopsida</taxon>
        <taxon>eudicotyledons</taxon>
        <taxon>Gunneridae</taxon>
        <taxon>Pentapetalae</taxon>
        <taxon>rosids</taxon>
        <taxon>malvids</taxon>
        <taxon>Brassicales</taxon>
        <taxon>Brassicaceae</taxon>
        <taxon>Brassiceae</taxon>
        <taxon>Brassica</taxon>
    </lineage>
</organism>
<protein>
    <submittedName>
        <fullName evidence="2">Uncharacterized protein</fullName>
    </submittedName>
</protein>
<dbReference type="PANTHER" id="PTHR37216">
    <property type="entry name" value="EXPRESSED PROTEIN"/>
    <property type="match status" value="1"/>
</dbReference>
<keyword evidence="1" id="KW-0472">Membrane</keyword>
<keyword evidence="1" id="KW-1133">Transmembrane helix</keyword>
<gene>
    <name evidence="2" type="ORF">BRARA_E00208</name>
</gene>
<evidence type="ECO:0000256" key="1">
    <source>
        <dbReference type="SAM" id="Phobius"/>
    </source>
</evidence>
<evidence type="ECO:0000313" key="2">
    <source>
        <dbReference type="EMBL" id="RID61031.1"/>
    </source>
</evidence>
<feature type="transmembrane region" description="Helical" evidence="1">
    <location>
        <begin position="47"/>
        <end position="66"/>
    </location>
</feature>
<sequence>MGCSCNRCQRLGSTQLKVPSVDNLQEAYERHNLGEGNKIPKEEFQKLLQKFLFFIFGVPSFAVFLKNRIALTSIPNDLFIPAVTSATAFLLAKLNKI</sequence>
<feature type="transmembrane region" description="Helical" evidence="1">
    <location>
        <begin position="78"/>
        <end position="94"/>
    </location>
</feature>
<reference evidence="2 3" key="1">
    <citation type="submission" date="2018-06" db="EMBL/GenBank/DDBJ databases">
        <title>WGS assembly of Brassica rapa FPsc.</title>
        <authorList>
            <person name="Bowman J."/>
            <person name="Kohchi T."/>
            <person name="Yamato K."/>
            <person name="Jenkins J."/>
            <person name="Shu S."/>
            <person name="Ishizaki K."/>
            <person name="Yamaoka S."/>
            <person name="Nishihama R."/>
            <person name="Nakamura Y."/>
            <person name="Berger F."/>
            <person name="Adam C."/>
            <person name="Aki S."/>
            <person name="Althoff F."/>
            <person name="Araki T."/>
            <person name="Arteaga-Vazquez M."/>
            <person name="Balasubrmanian S."/>
            <person name="Bauer D."/>
            <person name="Boehm C."/>
            <person name="Briginshaw L."/>
            <person name="Caballero-Perez J."/>
            <person name="Catarino B."/>
            <person name="Chen F."/>
            <person name="Chiyoda S."/>
            <person name="Chovatia M."/>
            <person name="Davies K."/>
            <person name="Delmans M."/>
            <person name="Demura T."/>
            <person name="Dierschke T."/>
            <person name="Dolan L."/>
            <person name="Dorantes-Acosta A."/>
            <person name="Eklund D."/>
            <person name="Florent S."/>
            <person name="Flores-Sandoval E."/>
            <person name="Fujiyama A."/>
            <person name="Fukuzawa H."/>
            <person name="Galik B."/>
            <person name="Grimanelli D."/>
            <person name="Grimwood J."/>
            <person name="Grossniklaus U."/>
            <person name="Hamada T."/>
            <person name="Haseloff J."/>
            <person name="Hetherington A."/>
            <person name="Higo A."/>
            <person name="Hirakawa Y."/>
            <person name="Hundley H."/>
            <person name="Ikeda Y."/>
            <person name="Inoue K."/>
            <person name="Inoue S."/>
            <person name="Ishida S."/>
            <person name="Jia Q."/>
            <person name="Kakita M."/>
            <person name="Kanazawa T."/>
            <person name="Kawai Y."/>
            <person name="Kawashima T."/>
            <person name="Kennedy M."/>
            <person name="Kinose K."/>
            <person name="Kinoshita T."/>
            <person name="Kohara Y."/>
            <person name="Koide E."/>
            <person name="Komatsu K."/>
            <person name="Kopischke S."/>
            <person name="Kubo M."/>
            <person name="Kyozuka J."/>
            <person name="Lagercrantz U."/>
            <person name="Lin S."/>
            <person name="Lindquist E."/>
            <person name="Lipzen A."/>
            <person name="Lu C."/>
            <person name="Luna E."/>
            <person name="Martienssen R."/>
            <person name="Minamino N."/>
            <person name="Mizutani M."/>
            <person name="Mizutani M."/>
            <person name="Mochizuki N."/>
            <person name="Monte I."/>
            <person name="Mosher R."/>
            <person name="Nagasaki H."/>
            <person name="Nakagami H."/>
            <person name="Naramoto S."/>
            <person name="Nishitani K."/>
            <person name="Ohtani M."/>
            <person name="Okamoto T."/>
            <person name="Okumura M."/>
            <person name="Phillips J."/>
            <person name="Pollak B."/>
            <person name="Reinders A."/>
            <person name="Roevekamp M."/>
            <person name="Sano R."/>
            <person name="Sawa S."/>
            <person name="Schmid M."/>
            <person name="Shirakawa M."/>
            <person name="Solano R."/>
            <person name="Spunde A."/>
            <person name="Suetsugu N."/>
            <person name="Sugano S."/>
            <person name="Sugiyama A."/>
            <person name="Sun R."/>
            <person name="Suzuki Y."/>
            <person name="Takenaka M."/>
            <person name="Takezawa D."/>
            <person name="Tomogane H."/>
            <person name="Tsuzuki M."/>
            <person name="Ueda T."/>
            <person name="Umeda M."/>
            <person name="Ward J."/>
            <person name="Watanabe Y."/>
            <person name="Yazaki K."/>
            <person name="Yokoyama R."/>
            <person name="Yoshitake Y."/>
            <person name="Yotsui I."/>
            <person name="Zachgo S."/>
            <person name="Schmutz J."/>
        </authorList>
    </citation>
    <scope>NUCLEOTIDE SEQUENCE [LARGE SCALE GENOMIC DNA]</scope>
    <source>
        <strain evidence="3">cv. B-3</strain>
    </source>
</reference>
<accession>A0A397Z6D3</accession>
<keyword evidence="1" id="KW-0812">Transmembrane</keyword>
<proteinExistence type="predicted"/>